<gene>
    <name evidence="1" type="ORF">S01H4_09685</name>
</gene>
<sequence length="73" mass="8359">RDRQLFSEILAETQPLEDVFSFFASFYLHSYQGIRLVSATDSPEHTPEEGKDQLGKELSISCASHMRCQCFTE</sequence>
<reference evidence="1" key="1">
    <citation type="journal article" date="2014" name="Front. Microbiol.">
        <title>High frequency of phylogenetically diverse reductive dehalogenase-homologous genes in deep subseafloor sedimentary metagenomes.</title>
        <authorList>
            <person name="Kawai M."/>
            <person name="Futagami T."/>
            <person name="Toyoda A."/>
            <person name="Takaki Y."/>
            <person name="Nishi S."/>
            <person name="Hori S."/>
            <person name="Arai W."/>
            <person name="Tsubouchi T."/>
            <person name="Morono Y."/>
            <person name="Uchiyama I."/>
            <person name="Ito T."/>
            <person name="Fujiyama A."/>
            <person name="Inagaki F."/>
            <person name="Takami H."/>
        </authorList>
    </citation>
    <scope>NUCLEOTIDE SEQUENCE</scope>
    <source>
        <strain evidence="1">Expedition CK06-06</strain>
    </source>
</reference>
<name>X1ADR6_9ZZZZ</name>
<protein>
    <submittedName>
        <fullName evidence="1">Uncharacterized protein</fullName>
    </submittedName>
</protein>
<organism evidence="1">
    <name type="scientific">marine sediment metagenome</name>
    <dbReference type="NCBI Taxonomy" id="412755"/>
    <lineage>
        <taxon>unclassified sequences</taxon>
        <taxon>metagenomes</taxon>
        <taxon>ecological metagenomes</taxon>
    </lineage>
</organism>
<comment type="caution">
    <text evidence="1">The sequence shown here is derived from an EMBL/GenBank/DDBJ whole genome shotgun (WGS) entry which is preliminary data.</text>
</comment>
<evidence type="ECO:0000313" key="1">
    <source>
        <dbReference type="EMBL" id="GAG58211.1"/>
    </source>
</evidence>
<proteinExistence type="predicted"/>
<feature type="non-terminal residue" evidence="1">
    <location>
        <position position="1"/>
    </location>
</feature>
<dbReference type="EMBL" id="BART01003552">
    <property type="protein sequence ID" value="GAG58211.1"/>
    <property type="molecule type" value="Genomic_DNA"/>
</dbReference>
<dbReference type="AlphaFoldDB" id="X1ADR6"/>
<accession>X1ADR6</accession>